<dbReference type="PANTHER" id="PTHR43827:SF3">
    <property type="entry name" value="NADP-DEPENDENT OXIDOREDUCTASE DOMAIN-CONTAINING PROTEIN"/>
    <property type="match status" value="1"/>
</dbReference>
<evidence type="ECO:0000256" key="1">
    <source>
        <dbReference type="ARBA" id="ARBA00007905"/>
    </source>
</evidence>
<feature type="binding site" evidence="5">
    <location>
        <position position="105"/>
    </location>
    <ligand>
        <name>substrate</name>
    </ligand>
</feature>
<evidence type="ECO:0000256" key="4">
    <source>
        <dbReference type="PIRSR" id="PIRSR000097-1"/>
    </source>
</evidence>
<organism evidence="8 9">
    <name type="scientific">Palleronia caenipelagi</name>
    <dbReference type="NCBI Taxonomy" id="2489174"/>
    <lineage>
        <taxon>Bacteria</taxon>
        <taxon>Pseudomonadati</taxon>
        <taxon>Pseudomonadota</taxon>
        <taxon>Alphaproteobacteria</taxon>
        <taxon>Rhodobacterales</taxon>
        <taxon>Roseobacteraceae</taxon>
        <taxon>Palleronia</taxon>
    </lineage>
</organism>
<evidence type="ECO:0000313" key="9">
    <source>
        <dbReference type="Proteomes" id="UP000318590"/>
    </source>
</evidence>
<dbReference type="PIRSF" id="PIRSF000097">
    <property type="entry name" value="AKR"/>
    <property type="match status" value="1"/>
</dbReference>
<evidence type="ECO:0000313" key="8">
    <source>
        <dbReference type="EMBL" id="TRD17359.1"/>
    </source>
</evidence>
<feature type="domain" description="NADP-dependent oxidoreductase" evidence="7">
    <location>
        <begin position="14"/>
        <end position="255"/>
    </location>
</feature>
<evidence type="ECO:0000256" key="6">
    <source>
        <dbReference type="PIRSR" id="PIRSR000097-3"/>
    </source>
</evidence>
<keyword evidence="3" id="KW-0560">Oxidoreductase</keyword>
<proteinExistence type="inferred from homology"/>
<feature type="active site" description="Proton donor" evidence="4">
    <location>
        <position position="47"/>
    </location>
</feature>
<sequence>MAVKMIGPAGIPSIGLGTFKMEPGQTAAIVSAALAEGYRHIDTAQFYHNEAEVGQGVRDSGLPRDQVFVTTKIWPDAHAPEAFVAATEESLRRLDIGPVDLMLLHWPSGDVPIEETIGALDDLIDRGDVRFGGVSNFNVDQLNRARAAARHPICVNQVEFHPYIPQTRLREAVDAAGIPIAAYCPLAKGAVAGDPVLRDIAATHGVNAVQVTIAWIIAQGYVALPKTASPQRLAPNLAAAEITLSPEELARIDALMRPDGRMVNPEWHAGDWDD</sequence>
<gene>
    <name evidence="8" type="ORF">FEV53_13040</name>
</gene>
<evidence type="ECO:0000259" key="7">
    <source>
        <dbReference type="Pfam" id="PF00248"/>
    </source>
</evidence>
<accession>A0A547PT87</accession>
<dbReference type="GO" id="GO:0016616">
    <property type="term" value="F:oxidoreductase activity, acting on the CH-OH group of donors, NAD or NADP as acceptor"/>
    <property type="evidence" value="ECO:0007669"/>
    <property type="project" value="UniProtKB-ARBA"/>
</dbReference>
<dbReference type="PROSITE" id="PS00798">
    <property type="entry name" value="ALDOKETO_REDUCTASE_1"/>
    <property type="match status" value="1"/>
</dbReference>
<dbReference type="InterPro" id="IPR020471">
    <property type="entry name" value="AKR"/>
</dbReference>
<evidence type="ECO:0000256" key="3">
    <source>
        <dbReference type="ARBA" id="ARBA00023002"/>
    </source>
</evidence>
<keyword evidence="9" id="KW-1185">Reference proteome</keyword>
<dbReference type="Pfam" id="PF00248">
    <property type="entry name" value="Aldo_ket_red"/>
    <property type="match status" value="1"/>
</dbReference>
<keyword evidence="2" id="KW-0521">NADP</keyword>
<dbReference type="PANTHER" id="PTHR43827">
    <property type="entry name" value="2,5-DIKETO-D-GLUCONIC ACID REDUCTASE"/>
    <property type="match status" value="1"/>
</dbReference>
<evidence type="ECO:0000256" key="5">
    <source>
        <dbReference type="PIRSR" id="PIRSR000097-2"/>
    </source>
</evidence>
<dbReference type="InterPro" id="IPR023210">
    <property type="entry name" value="NADP_OxRdtase_dom"/>
</dbReference>
<name>A0A547PT87_9RHOB</name>
<dbReference type="Gene3D" id="3.20.20.100">
    <property type="entry name" value="NADP-dependent oxidoreductase domain"/>
    <property type="match status" value="1"/>
</dbReference>
<dbReference type="OrthoDB" id="9768793at2"/>
<comment type="caution">
    <text evidence="8">The sequence shown here is derived from an EMBL/GenBank/DDBJ whole genome shotgun (WGS) entry which is preliminary data.</text>
</comment>
<dbReference type="SUPFAM" id="SSF51430">
    <property type="entry name" value="NAD(P)-linked oxidoreductase"/>
    <property type="match status" value="1"/>
</dbReference>
<evidence type="ECO:0000256" key="2">
    <source>
        <dbReference type="ARBA" id="ARBA00022857"/>
    </source>
</evidence>
<dbReference type="Proteomes" id="UP000318590">
    <property type="component" value="Unassembled WGS sequence"/>
</dbReference>
<dbReference type="AlphaFoldDB" id="A0A547PT87"/>
<dbReference type="InterPro" id="IPR036812">
    <property type="entry name" value="NAD(P)_OxRdtase_dom_sf"/>
</dbReference>
<dbReference type="RefSeq" id="WP_142835263.1">
    <property type="nucleotide sequence ID" value="NZ_VFSV01000024.1"/>
</dbReference>
<reference evidence="8 9" key="1">
    <citation type="submission" date="2019-06" db="EMBL/GenBank/DDBJ databases">
        <title>Paenimaribius caenipelagi gen. nov., sp. nov., isolated from a tidal flat.</title>
        <authorList>
            <person name="Yoon J.-H."/>
        </authorList>
    </citation>
    <scope>NUCLEOTIDE SEQUENCE [LARGE SCALE GENOMIC DNA]</scope>
    <source>
        <strain evidence="8 9">JBTF-M29</strain>
    </source>
</reference>
<dbReference type="InterPro" id="IPR018170">
    <property type="entry name" value="Aldo/ket_reductase_CS"/>
</dbReference>
<protein>
    <submittedName>
        <fullName evidence="8">Aldo/keto reductase</fullName>
    </submittedName>
</protein>
<dbReference type="EMBL" id="VFSV01000024">
    <property type="protein sequence ID" value="TRD17359.1"/>
    <property type="molecule type" value="Genomic_DNA"/>
</dbReference>
<dbReference type="PRINTS" id="PR00069">
    <property type="entry name" value="ALDKETRDTASE"/>
</dbReference>
<feature type="site" description="Lowers pKa of active site Tyr" evidence="6">
    <location>
        <position position="72"/>
    </location>
</feature>
<comment type="similarity">
    <text evidence="1">Belongs to the aldo/keto reductase family.</text>
</comment>